<evidence type="ECO:0000259" key="4">
    <source>
        <dbReference type="SMART" id="SM00729"/>
    </source>
</evidence>
<evidence type="ECO:0000256" key="3">
    <source>
        <dbReference type="ARBA" id="ARBA00023014"/>
    </source>
</evidence>
<sequence length="283" mass="32696">MEIKEFEAKSILTPCKLPDADYVVNPYTGCAFGCTYCYTSFMGRYVGKSNSDWGNYVYVKANAPQLLLKDLGKLKNKGRDKCIFFSSVTDPYQGLEAKYELTKECMEKLLEFGFRGKLSILTKSQLVLRDLDILKQFENVEVGLTITTTQDAISRYFEKKAPNVSQRLDTLKKLNGNGIKTYAFVGPLLPHFVTEEHNLDELFKTIAATGTKELYIEHINLSAYIKERLLKEMPELQKDIIDKFYNSQHKEYRQELDKLIKKLVNKYKLKLKLDSTLYHKEIS</sequence>
<organism evidence="5 6">
    <name type="scientific">candidate division WWE3 bacterium</name>
    <dbReference type="NCBI Taxonomy" id="2053526"/>
    <lineage>
        <taxon>Bacteria</taxon>
        <taxon>Katanobacteria</taxon>
    </lineage>
</organism>
<dbReference type="InterPro" id="IPR040086">
    <property type="entry name" value="MJ0683-like"/>
</dbReference>
<dbReference type="CDD" id="cd01335">
    <property type="entry name" value="Radical_SAM"/>
    <property type="match status" value="1"/>
</dbReference>
<dbReference type="GO" id="GO:0051536">
    <property type="term" value="F:iron-sulfur cluster binding"/>
    <property type="evidence" value="ECO:0007669"/>
    <property type="project" value="UniProtKB-KW"/>
</dbReference>
<dbReference type="SMART" id="SM00729">
    <property type="entry name" value="Elp3"/>
    <property type="match status" value="1"/>
</dbReference>
<dbReference type="InterPro" id="IPR006638">
    <property type="entry name" value="Elp3/MiaA/NifB-like_rSAM"/>
</dbReference>
<dbReference type="SUPFAM" id="SSF102114">
    <property type="entry name" value="Radical SAM enzymes"/>
    <property type="match status" value="1"/>
</dbReference>
<evidence type="ECO:0000256" key="2">
    <source>
        <dbReference type="ARBA" id="ARBA00023004"/>
    </source>
</evidence>
<dbReference type="EMBL" id="JAGQNX010000122">
    <property type="protein sequence ID" value="MCA9308628.1"/>
    <property type="molecule type" value="Genomic_DNA"/>
</dbReference>
<keyword evidence="3" id="KW-0411">Iron-sulfur</keyword>
<keyword evidence="1" id="KW-0479">Metal-binding</keyword>
<dbReference type="Gene3D" id="3.80.30.30">
    <property type="match status" value="1"/>
</dbReference>
<accession>A0A955J262</accession>
<name>A0A955J262_UNCKA</name>
<dbReference type="GO" id="GO:0003824">
    <property type="term" value="F:catalytic activity"/>
    <property type="evidence" value="ECO:0007669"/>
    <property type="project" value="InterPro"/>
</dbReference>
<dbReference type="SFLD" id="SFLDS00029">
    <property type="entry name" value="Radical_SAM"/>
    <property type="match status" value="1"/>
</dbReference>
<dbReference type="GO" id="GO:0046872">
    <property type="term" value="F:metal ion binding"/>
    <property type="evidence" value="ECO:0007669"/>
    <property type="project" value="UniProtKB-KW"/>
</dbReference>
<keyword evidence="2" id="KW-0408">Iron</keyword>
<dbReference type="PANTHER" id="PTHR43432:SF6">
    <property type="entry name" value="RADICAL SAM CORE DOMAIN-CONTAINING PROTEIN"/>
    <property type="match status" value="1"/>
</dbReference>
<dbReference type="PANTHER" id="PTHR43432">
    <property type="entry name" value="SLR0285 PROTEIN"/>
    <property type="match status" value="1"/>
</dbReference>
<comment type="caution">
    <text evidence="5">The sequence shown here is derived from an EMBL/GenBank/DDBJ whole genome shotgun (WGS) entry which is preliminary data.</text>
</comment>
<feature type="domain" description="Elp3/MiaA/NifB-like radical SAM core" evidence="4">
    <location>
        <begin position="20"/>
        <end position="247"/>
    </location>
</feature>
<evidence type="ECO:0000313" key="5">
    <source>
        <dbReference type="EMBL" id="MCA9308628.1"/>
    </source>
</evidence>
<proteinExistence type="predicted"/>
<dbReference type="InterPro" id="IPR058240">
    <property type="entry name" value="rSAM_sf"/>
</dbReference>
<protein>
    <submittedName>
        <fullName evidence="5">Radical SAM protein</fullName>
    </submittedName>
</protein>
<dbReference type="Proteomes" id="UP000740557">
    <property type="component" value="Unassembled WGS sequence"/>
</dbReference>
<dbReference type="InterPro" id="IPR007197">
    <property type="entry name" value="rSAM"/>
</dbReference>
<gene>
    <name evidence="5" type="ORF">KC980_03885</name>
</gene>
<dbReference type="SFLD" id="SFLDG01084">
    <property type="entry name" value="Uncharacterised_Radical_SAM_Su"/>
    <property type="match status" value="1"/>
</dbReference>
<reference evidence="5" key="2">
    <citation type="journal article" date="2021" name="Microbiome">
        <title>Successional dynamics and alternative stable states in a saline activated sludge microbial community over 9 years.</title>
        <authorList>
            <person name="Wang Y."/>
            <person name="Ye J."/>
            <person name="Ju F."/>
            <person name="Liu L."/>
            <person name="Boyd J.A."/>
            <person name="Deng Y."/>
            <person name="Parks D.H."/>
            <person name="Jiang X."/>
            <person name="Yin X."/>
            <person name="Woodcroft B.J."/>
            <person name="Tyson G.W."/>
            <person name="Hugenholtz P."/>
            <person name="Polz M.F."/>
            <person name="Zhang T."/>
        </authorList>
    </citation>
    <scope>NUCLEOTIDE SEQUENCE</scope>
    <source>
        <strain evidence="5">HKST-UBA79</strain>
    </source>
</reference>
<dbReference type="Pfam" id="PF04055">
    <property type="entry name" value="Radical_SAM"/>
    <property type="match status" value="1"/>
</dbReference>
<evidence type="ECO:0000256" key="1">
    <source>
        <dbReference type="ARBA" id="ARBA00022723"/>
    </source>
</evidence>
<reference evidence="5" key="1">
    <citation type="submission" date="2020-04" db="EMBL/GenBank/DDBJ databases">
        <authorList>
            <person name="Zhang T."/>
        </authorList>
    </citation>
    <scope>NUCLEOTIDE SEQUENCE</scope>
    <source>
        <strain evidence="5">HKST-UBA79</strain>
    </source>
</reference>
<evidence type="ECO:0000313" key="6">
    <source>
        <dbReference type="Proteomes" id="UP000740557"/>
    </source>
</evidence>
<dbReference type="AlphaFoldDB" id="A0A955J262"/>